<dbReference type="AlphaFoldDB" id="A0A1M6T3B3"/>
<gene>
    <name evidence="1" type="ORF">SAMN05216582_10650</name>
</gene>
<dbReference type="RefSeq" id="WP_073088595.1">
    <property type="nucleotide sequence ID" value="NZ_FRBC01000006.1"/>
</dbReference>
<dbReference type="OrthoDB" id="1668953at2"/>
<organism evidence="1 2">
    <name type="scientific">Selenomonas ruminantium</name>
    <dbReference type="NCBI Taxonomy" id="971"/>
    <lineage>
        <taxon>Bacteria</taxon>
        <taxon>Bacillati</taxon>
        <taxon>Bacillota</taxon>
        <taxon>Negativicutes</taxon>
        <taxon>Selenomonadales</taxon>
        <taxon>Selenomonadaceae</taxon>
        <taxon>Selenomonas</taxon>
    </lineage>
</organism>
<name>A0A1M6T3B3_SELRU</name>
<proteinExistence type="predicted"/>
<dbReference type="EMBL" id="FRBC01000006">
    <property type="protein sequence ID" value="SHK51431.1"/>
    <property type="molecule type" value="Genomic_DNA"/>
</dbReference>
<evidence type="ECO:0000313" key="2">
    <source>
        <dbReference type="Proteomes" id="UP000184263"/>
    </source>
</evidence>
<protein>
    <submittedName>
        <fullName evidence="1">Uncharacterized protein</fullName>
    </submittedName>
</protein>
<dbReference type="Proteomes" id="UP000184263">
    <property type="component" value="Unassembled WGS sequence"/>
</dbReference>
<evidence type="ECO:0000313" key="1">
    <source>
        <dbReference type="EMBL" id="SHK51431.1"/>
    </source>
</evidence>
<reference evidence="1 2" key="1">
    <citation type="submission" date="2016-11" db="EMBL/GenBank/DDBJ databases">
        <authorList>
            <person name="Jaros S."/>
            <person name="Januszkiewicz K."/>
            <person name="Wedrychowicz H."/>
        </authorList>
    </citation>
    <scope>NUCLEOTIDE SEQUENCE [LARGE SCALE GENOMIC DNA]</scope>
    <source>
        <strain evidence="1 2">HD4</strain>
    </source>
</reference>
<accession>A0A1M6T3B3</accession>
<sequence length="225" mass="24887">MNQMKKISKNISSNIMKNIRLQQMRASLTKITAVVAVTMTVLAQSLIAEAQAAEPDVTRDMRALEQKGVYLTGLTNRIKAEDSLMQKILTDAVKDNVDLGQAADGISDVLRYTLVIKEQDYSRRVPEAMEKLTASGYEVLKFRNAWGGKFYQGINVQLLSPAGVKTELQFHTPQSYAIKQASHGVYEIRRNPEATPEEVADATAKSIAYNAQVKVPTGAKNIIWA</sequence>